<dbReference type="SUPFAM" id="SSF101473">
    <property type="entry name" value="DhaL-like"/>
    <property type="match status" value="1"/>
</dbReference>
<sequence>MMTNITLDNIKLAVQRIAIACEQSQNRLCEADSQLGDGDLGVTMQKGWRQIANDAQDWPDDLSKALFQCSKSLQKACASSFGTLQATAFMAMAKYCKENHLQEIALTDISPLLTVAYQSMMARGKGELGQKSVLDILYHLSEDLASISSLTELKPTALKSINNTLNEFRPKPNLLGRARMFPEKSIGLDDPGMLAINVIVEAI</sequence>
<dbReference type="EC" id="2.7.-.-" evidence="5"/>
<evidence type="ECO:0000313" key="7">
    <source>
        <dbReference type="Proteomes" id="UP000254191"/>
    </source>
</evidence>
<dbReference type="GO" id="GO:0005829">
    <property type="term" value="C:cytosol"/>
    <property type="evidence" value="ECO:0007669"/>
    <property type="project" value="TreeGrafter"/>
</dbReference>
<dbReference type="PANTHER" id="PTHR28629:SF4">
    <property type="entry name" value="TRIOKINASE_FMN CYCLASE"/>
    <property type="match status" value="1"/>
</dbReference>
<dbReference type="Gene3D" id="1.25.40.340">
    <property type="match status" value="1"/>
</dbReference>
<evidence type="ECO:0000259" key="3">
    <source>
        <dbReference type="PROSITE" id="PS51480"/>
    </source>
</evidence>
<dbReference type="KEGG" id="pvl:AOB99_08130"/>
<organism evidence="5 7">
    <name type="scientific">Proteus mirabilis</name>
    <dbReference type="NCBI Taxonomy" id="584"/>
    <lineage>
        <taxon>Bacteria</taxon>
        <taxon>Pseudomonadati</taxon>
        <taxon>Pseudomonadota</taxon>
        <taxon>Gammaproteobacteria</taxon>
        <taxon>Enterobacterales</taxon>
        <taxon>Morganellaceae</taxon>
        <taxon>Proteus</taxon>
    </lineage>
</organism>
<proteinExistence type="predicted"/>
<dbReference type="AlphaFoldDB" id="A0A1Z1SWW5"/>
<keyword evidence="2 5" id="KW-0418">Kinase</keyword>
<dbReference type="RefSeq" id="WP_004242903.1">
    <property type="nucleotide sequence ID" value="NZ_ABFCQN020000018.1"/>
</dbReference>
<name>A0A1Z1SWW5_PROMI</name>
<dbReference type="InterPro" id="IPR050861">
    <property type="entry name" value="Dihydroxyacetone_Kinase"/>
</dbReference>
<dbReference type="Proteomes" id="UP000254191">
    <property type="component" value="Unassembled WGS sequence"/>
</dbReference>
<evidence type="ECO:0000256" key="1">
    <source>
        <dbReference type="ARBA" id="ARBA00022679"/>
    </source>
</evidence>
<evidence type="ECO:0000256" key="2">
    <source>
        <dbReference type="ARBA" id="ARBA00022777"/>
    </source>
</evidence>
<accession>A0A1Z1SWW5</accession>
<dbReference type="GO" id="GO:0019563">
    <property type="term" value="P:glycerol catabolic process"/>
    <property type="evidence" value="ECO:0007669"/>
    <property type="project" value="TreeGrafter"/>
</dbReference>
<evidence type="ECO:0000313" key="4">
    <source>
        <dbReference type="EMBL" id="ARX34941.1"/>
    </source>
</evidence>
<dbReference type="OMA" id="WRQIAND"/>
<feature type="domain" description="DhaL" evidence="3">
    <location>
        <begin position="8"/>
        <end position="203"/>
    </location>
</feature>
<dbReference type="Proteomes" id="UP000195540">
    <property type="component" value="Chromosome"/>
</dbReference>
<evidence type="ECO:0000313" key="5">
    <source>
        <dbReference type="EMBL" id="SUC40733.1"/>
    </source>
</evidence>
<protein>
    <submittedName>
        <fullName evidence="4 5">Dihydroxyacetone kinase</fullName>
        <ecNumber evidence="5">2.7.-.-</ecNumber>
    </submittedName>
</protein>
<dbReference type="Pfam" id="PF02734">
    <property type="entry name" value="Dak2"/>
    <property type="match status" value="1"/>
</dbReference>
<dbReference type="PROSITE" id="PS51480">
    <property type="entry name" value="DHAL"/>
    <property type="match status" value="1"/>
</dbReference>
<keyword evidence="1 5" id="KW-0808">Transferase</keyword>
<dbReference type="InterPro" id="IPR036117">
    <property type="entry name" value="DhaL_dom_sf"/>
</dbReference>
<dbReference type="GeneID" id="6800840"/>
<dbReference type="EMBL" id="UGTS01000006">
    <property type="protein sequence ID" value="SUC40733.1"/>
    <property type="molecule type" value="Genomic_DNA"/>
</dbReference>
<dbReference type="EMBL" id="CP021694">
    <property type="protein sequence ID" value="ARX34941.1"/>
    <property type="molecule type" value="Genomic_DNA"/>
</dbReference>
<dbReference type="InterPro" id="IPR004007">
    <property type="entry name" value="DhaL_dom"/>
</dbReference>
<dbReference type="SMART" id="SM01120">
    <property type="entry name" value="Dak2"/>
    <property type="match status" value="1"/>
</dbReference>
<dbReference type="PANTHER" id="PTHR28629">
    <property type="entry name" value="TRIOKINASE/FMN CYCLASE"/>
    <property type="match status" value="1"/>
</dbReference>
<reference evidence="5 7" key="2">
    <citation type="submission" date="2018-06" db="EMBL/GenBank/DDBJ databases">
        <authorList>
            <consortium name="Pathogen Informatics"/>
            <person name="Doyle S."/>
        </authorList>
    </citation>
    <scope>NUCLEOTIDE SEQUENCE [LARGE SCALE GENOMIC DNA]</scope>
    <source>
        <strain evidence="5 7">NCTC11938</strain>
    </source>
</reference>
<evidence type="ECO:0000313" key="6">
    <source>
        <dbReference type="Proteomes" id="UP000195540"/>
    </source>
</evidence>
<gene>
    <name evidence="5" type="primary">dhaK2</name>
    <name evidence="4" type="ORF">AM402_12550</name>
    <name evidence="5" type="ORF">NCTC11938_05035</name>
</gene>
<dbReference type="GO" id="GO:0004371">
    <property type="term" value="F:glycerone kinase activity"/>
    <property type="evidence" value="ECO:0007669"/>
    <property type="project" value="InterPro"/>
</dbReference>
<dbReference type="OrthoDB" id="9800291at2"/>
<dbReference type="STRING" id="584.AOUC001_09445"/>
<reference evidence="4 6" key="1">
    <citation type="submission" date="2017-05" db="EMBL/GenBank/DDBJ databases">
        <title>Whole genome sequencing of Proteus mirabilis AR_0155.</title>
        <authorList>
            <person name="Conlan S."/>
            <person name="Thomas P.J."/>
            <person name="Mullikin J."/>
            <person name="Frank K.M."/>
            <person name="Segre J.A."/>
        </authorList>
    </citation>
    <scope>NUCLEOTIDE SEQUENCE [LARGE SCALE GENOMIC DNA]</scope>
    <source>
        <strain evidence="4 6">AR_0155</strain>
    </source>
</reference>